<feature type="coiled-coil region" evidence="13">
    <location>
        <begin position="374"/>
        <end position="401"/>
    </location>
</feature>
<dbReference type="InterPro" id="IPR000700">
    <property type="entry name" value="PAS-assoc_C"/>
</dbReference>
<dbReference type="InterPro" id="IPR036097">
    <property type="entry name" value="HisK_dim/P_sf"/>
</dbReference>
<dbReference type="GO" id="GO:0016020">
    <property type="term" value="C:membrane"/>
    <property type="evidence" value="ECO:0007669"/>
    <property type="project" value="UniProtKB-SubCell"/>
</dbReference>
<dbReference type="PROSITE" id="PS50109">
    <property type="entry name" value="HIS_KIN"/>
    <property type="match status" value="1"/>
</dbReference>
<dbReference type="PROSITE" id="PS50112">
    <property type="entry name" value="PAS"/>
    <property type="match status" value="1"/>
</dbReference>
<name>A0A7D5I922_9EURY</name>
<evidence type="ECO:0000256" key="9">
    <source>
        <dbReference type="ARBA" id="ARBA00022840"/>
    </source>
</evidence>
<dbReference type="Gene3D" id="3.30.565.10">
    <property type="entry name" value="Histidine kinase-like ATPase, C-terminal domain"/>
    <property type="match status" value="1"/>
</dbReference>
<gene>
    <name evidence="17" type="ORF">HWN40_07535</name>
</gene>
<dbReference type="CDD" id="cd00130">
    <property type="entry name" value="PAS"/>
    <property type="match status" value="1"/>
</dbReference>
<keyword evidence="11" id="KW-0902">Two-component regulatory system</keyword>
<dbReference type="SUPFAM" id="SSF55785">
    <property type="entry name" value="PYP-like sensor domain (PAS domain)"/>
    <property type="match status" value="2"/>
</dbReference>
<dbReference type="Proteomes" id="UP000509594">
    <property type="component" value="Chromosome"/>
</dbReference>
<evidence type="ECO:0000256" key="11">
    <source>
        <dbReference type="ARBA" id="ARBA00023012"/>
    </source>
</evidence>
<evidence type="ECO:0000256" key="7">
    <source>
        <dbReference type="ARBA" id="ARBA00022741"/>
    </source>
</evidence>
<evidence type="ECO:0000313" key="17">
    <source>
        <dbReference type="EMBL" id="QLC50102.1"/>
    </source>
</evidence>
<dbReference type="InterPro" id="IPR005467">
    <property type="entry name" value="His_kinase_dom"/>
</dbReference>
<dbReference type="EMBL" id="CP058215">
    <property type="protein sequence ID" value="QLC50102.1"/>
    <property type="molecule type" value="Genomic_DNA"/>
</dbReference>
<dbReference type="InterPro" id="IPR003661">
    <property type="entry name" value="HisK_dim/P_dom"/>
</dbReference>
<dbReference type="Pfam" id="PF13188">
    <property type="entry name" value="PAS_8"/>
    <property type="match status" value="1"/>
</dbReference>
<dbReference type="AlphaFoldDB" id="A0A7D5I922"/>
<comment type="catalytic activity">
    <reaction evidence="1">
        <text>ATP + protein L-histidine = ADP + protein N-phospho-L-histidine.</text>
        <dbReference type="EC" id="2.7.13.3"/>
    </reaction>
</comment>
<reference evidence="17 18" key="1">
    <citation type="submission" date="2020-06" db="EMBL/GenBank/DDBJ databases">
        <title>Methanolobus halotolerans sp. nov., isolated from a saline lake Tus in Siberia.</title>
        <authorList>
            <person name="Shen Y."/>
            <person name="Chen S.-C."/>
            <person name="Lai M.-C."/>
            <person name="Huang H.-H."/>
            <person name="Chiu H.-H."/>
            <person name="Tang S.-L."/>
            <person name="Rogozin D.Y."/>
            <person name="Degermendzhy A.G."/>
        </authorList>
    </citation>
    <scope>NUCLEOTIDE SEQUENCE [LARGE SCALE GENOMIC DNA]</scope>
    <source>
        <strain evidence="17 18">DSM 21339</strain>
    </source>
</reference>
<dbReference type="SMART" id="SM00387">
    <property type="entry name" value="HATPase_c"/>
    <property type="match status" value="1"/>
</dbReference>
<protein>
    <recommendedName>
        <fullName evidence="3">histidine kinase</fullName>
        <ecNumber evidence="3">2.7.13.3</ecNumber>
    </recommendedName>
</protein>
<evidence type="ECO:0000256" key="12">
    <source>
        <dbReference type="ARBA" id="ARBA00023136"/>
    </source>
</evidence>
<evidence type="ECO:0000259" key="16">
    <source>
        <dbReference type="PROSITE" id="PS50113"/>
    </source>
</evidence>
<evidence type="ECO:0000259" key="15">
    <source>
        <dbReference type="PROSITE" id="PS50112"/>
    </source>
</evidence>
<evidence type="ECO:0000313" key="18">
    <source>
        <dbReference type="Proteomes" id="UP000509594"/>
    </source>
</evidence>
<dbReference type="KEGG" id="mzi:HWN40_07535"/>
<keyword evidence="8" id="KW-0418">Kinase</keyword>
<dbReference type="FunFam" id="3.30.565.10:FF:000006">
    <property type="entry name" value="Sensor histidine kinase WalK"/>
    <property type="match status" value="1"/>
</dbReference>
<dbReference type="SMART" id="SM00388">
    <property type="entry name" value="HisKA"/>
    <property type="match status" value="1"/>
</dbReference>
<organism evidence="17 18">
    <name type="scientific">Methanolobus zinderi</name>
    <dbReference type="NCBI Taxonomy" id="536044"/>
    <lineage>
        <taxon>Archaea</taxon>
        <taxon>Methanobacteriati</taxon>
        <taxon>Methanobacteriota</taxon>
        <taxon>Stenosarchaea group</taxon>
        <taxon>Methanomicrobia</taxon>
        <taxon>Methanosarcinales</taxon>
        <taxon>Methanosarcinaceae</taxon>
        <taxon>Methanolobus</taxon>
    </lineage>
</organism>
<dbReference type="PANTHER" id="PTHR42878:SF7">
    <property type="entry name" value="SENSOR HISTIDINE KINASE GLRK"/>
    <property type="match status" value="1"/>
</dbReference>
<evidence type="ECO:0000256" key="4">
    <source>
        <dbReference type="ARBA" id="ARBA00022553"/>
    </source>
</evidence>
<dbReference type="GO" id="GO:0030295">
    <property type="term" value="F:protein kinase activator activity"/>
    <property type="evidence" value="ECO:0007669"/>
    <property type="project" value="TreeGrafter"/>
</dbReference>
<dbReference type="GO" id="GO:0000156">
    <property type="term" value="F:phosphorelay response regulator activity"/>
    <property type="evidence" value="ECO:0007669"/>
    <property type="project" value="TreeGrafter"/>
</dbReference>
<dbReference type="SUPFAM" id="SSF55874">
    <property type="entry name" value="ATPase domain of HSP90 chaperone/DNA topoisomerase II/histidine kinase"/>
    <property type="match status" value="1"/>
</dbReference>
<dbReference type="Pfam" id="PF02518">
    <property type="entry name" value="HATPase_c"/>
    <property type="match status" value="1"/>
</dbReference>
<keyword evidence="10" id="KW-1133">Transmembrane helix</keyword>
<evidence type="ECO:0000256" key="5">
    <source>
        <dbReference type="ARBA" id="ARBA00022679"/>
    </source>
</evidence>
<dbReference type="CDD" id="cd00082">
    <property type="entry name" value="HisKA"/>
    <property type="match status" value="1"/>
</dbReference>
<accession>A0A7D5I922</accession>
<comment type="subcellular location">
    <subcellularLocation>
        <location evidence="2">Membrane</location>
        <topology evidence="2">Multi-pass membrane protein</topology>
    </subcellularLocation>
</comment>
<keyword evidence="4" id="KW-0597">Phosphoprotein</keyword>
<dbReference type="Pfam" id="PF13426">
    <property type="entry name" value="PAS_9"/>
    <property type="match status" value="1"/>
</dbReference>
<keyword evidence="7" id="KW-0547">Nucleotide-binding</keyword>
<dbReference type="CDD" id="cd16922">
    <property type="entry name" value="HATPase_EvgS-ArcB-TorS-like"/>
    <property type="match status" value="1"/>
</dbReference>
<dbReference type="GO" id="GO:0000155">
    <property type="term" value="F:phosphorelay sensor kinase activity"/>
    <property type="evidence" value="ECO:0007669"/>
    <property type="project" value="InterPro"/>
</dbReference>
<proteinExistence type="predicted"/>
<dbReference type="InterPro" id="IPR050351">
    <property type="entry name" value="BphY/WalK/GraS-like"/>
</dbReference>
<evidence type="ECO:0000256" key="6">
    <source>
        <dbReference type="ARBA" id="ARBA00022692"/>
    </source>
</evidence>
<evidence type="ECO:0000259" key="14">
    <source>
        <dbReference type="PROSITE" id="PS50109"/>
    </source>
</evidence>
<feature type="domain" description="Histidine kinase" evidence="14">
    <location>
        <begin position="408"/>
        <end position="627"/>
    </location>
</feature>
<evidence type="ECO:0000256" key="10">
    <source>
        <dbReference type="ARBA" id="ARBA00022989"/>
    </source>
</evidence>
<evidence type="ECO:0000256" key="3">
    <source>
        <dbReference type="ARBA" id="ARBA00012438"/>
    </source>
</evidence>
<dbReference type="InterPro" id="IPR035965">
    <property type="entry name" value="PAS-like_dom_sf"/>
</dbReference>
<dbReference type="InterPro" id="IPR000014">
    <property type="entry name" value="PAS"/>
</dbReference>
<dbReference type="Gene3D" id="1.10.287.130">
    <property type="match status" value="1"/>
</dbReference>
<dbReference type="SUPFAM" id="SSF47384">
    <property type="entry name" value="Homodimeric domain of signal transducing histidine kinase"/>
    <property type="match status" value="1"/>
</dbReference>
<dbReference type="GO" id="GO:0007234">
    <property type="term" value="P:osmosensory signaling via phosphorelay pathway"/>
    <property type="evidence" value="ECO:0007669"/>
    <property type="project" value="TreeGrafter"/>
</dbReference>
<evidence type="ECO:0000256" key="2">
    <source>
        <dbReference type="ARBA" id="ARBA00004141"/>
    </source>
</evidence>
<dbReference type="NCBIfam" id="TIGR00229">
    <property type="entry name" value="sensory_box"/>
    <property type="match status" value="1"/>
</dbReference>
<evidence type="ECO:0000256" key="8">
    <source>
        <dbReference type="ARBA" id="ARBA00022777"/>
    </source>
</evidence>
<keyword evidence="13" id="KW-0175">Coiled coil</keyword>
<keyword evidence="5" id="KW-0808">Transferase</keyword>
<dbReference type="PRINTS" id="PR00344">
    <property type="entry name" value="BCTRLSENSOR"/>
</dbReference>
<dbReference type="InterPro" id="IPR003594">
    <property type="entry name" value="HATPase_dom"/>
</dbReference>
<keyword evidence="18" id="KW-1185">Reference proteome</keyword>
<dbReference type="GO" id="GO:0005524">
    <property type="term" value="F:ATP binding"/>
    <property type="evidence" value="ECO:0007669"/>
    <property type="project" value="UniProtKB-KW"/>
</dbReference>
<feature type="domain" description="PAS" evidence="15">
    <location>
        <begin position="140"/>
        <end position="198"/>
    </location>
</feature>
<dbReference type="EC" id="2.7.13.3" evidence="3"/>
<sequence>MSSITDSNMALLRKREKELECIYSISDLFDMHIPLKSLLKGIVRRIPSACSHSELAAARITLDDEVYQTPEYEDTPWMMSIDIFVHGKVRGCLDVVYIEERPPLDVGPFLNEEKKLMDVIVSRLGKVLERRHVEEALLDSEKRYRVIFESSPLGIFIDRNGIITHCNRSFLKIFGLSREDVIGSEVTDFVNDEKLEKVLFRSDQEIMPYYETEYTARLAGRQVHLRSYYVPHRSSRTTLEGGVCLIADITRNKQSEDALHQQKELLTSTFNALQDLIVVVDKELNVVTSNWKSDELISPEKRKVHPHCYECFMHRDEPCDPCHVKDVFSTGEVAENEYTSPVDGKTREYRVSPVFGKNNDIVMAVEHIRDITERKQTETALQQSTEELASAYEELRSLDRLKDEFLSNLRHELNTPLTTIRGYSELLQEGTFGPLNPEQENAVDKVVNKSKRLHSLLDSLLFASSSQGGRVKYNFEKMLLSDSLQSAIGEVSRNAKDKSISLNFDQPPEVLLTKADADYLPRVFVNLIDNAIKFTPREGKINLSAFRENGDVHAVIEDNGIGIAEENLPKLFQKFYQIDSSSTRNYGGNGLGLYISKVIVEDHGGKIWIESEEGAGTRVHVTLPAIDQN</sequence>
<dbReference type="Pfam" id="PF00512">
    <property type="entry name" value="HisKA"/>
    <property type="match status" value="1"/>
</dbReference>
<feature type="domain" description="PAC" evidence="16">
    <location>
        <begin position="332"/>
        <end position="383"/>
    </location>
</feature>
<evidence type="ECO:0000256" key="1">
    <source>
        <dbReference type="ARBA" id="ARBA00000085"/>
    </source>
</evidence>
<keyword evidence="9" id="KW-0067">ATP-binding</keyword>
<dbReference type="SMART" id="SM00091">
    <property type="entry name" value="PAS"/>
    <property type="match status" value="2"/>
</dbReference>
<keyword evidence="6" id="KW-0812">Transmembrane</keyword>
<dbReference type="PANTHER" id="PTHR42878">
    <property type="entry name" value="TWO-COMPONENT HISTIDINE KINASE"/>
    <property type="match status" value="1"/>
</dbReference>
<dbReference type="InterPro" id="IPR036890">
    <property type="entry name" value="HATPase_C_sf"/>
</dbReference>
<dbReference type="PROSITE" id="PS50113">
    <property type="entry name" value="PAC"/>
    <property type="match status" value="1"/>
</dbReference>
<dbReference type="Gene3D" id="3.30.450.20">
    <property type="entry name" value="PAS domain"/>
    <property type="match status" value="2"/>
</dbReference>
<keyword evidence="12" id="KW-0472">Membrane</keyword>
<dbReference type="InterPro" id="IPR004358">
    <property type="entry name" value="Sig_transdc_His_kin-like_C"/>
</dbReference>
<evidence type="ECO:0000256" key="13">
    <source>
        <dbReference type="SAM" id="Coils"/>
    </source>
</evidence>